<dbReference type="SUPFAM" id="SSF88723">
    <property type="entry name" value="PIN domain-like"/>
    <property type="match status" value="1"/>
</dbReference>
<proteinExistence type="predicted"/>
<dbReference type="STRING" id="523846.Mfer_0445"/>
<evidence type="ECO:0000313" key="2">
    <source>
        <dbReference type="EMBL" id="ADP77245.1"/>
    </source>
</evidence>
<reference evidence="2 3" key="1">
    <citation type="journal article" date="2010" name="Stand. Genomic Sci.">
        <title>Complete genome sequence of Methanothermus fervidus type strain (V24S).</title>
        <authorList>
            <person name="Anderson I."/>
            <person name="Djao O.D."/>
            <person name="Misra M."/>
            <person name="Chertkov O."/>
            <person name="Nolan M."/>
            <person name="Lucas S."/>
            <person name="Lapidus A."/>
            <person name="Del Rio T.G."/>
            <person name="Tice H."/>
            <person name="Cheng J.F."/>
            <person name="Tapia R."/>
            <person name="Han C."/>
            <person name="Goodwin L."/>
            <person name="Pitluck S."/>
            <person name="Liolios K."/>
            <person name="Ivanova N."/>
            <person name="Mavromatis K."/>
            <person name="Mikhailova N."/>
            <person name="Pati A."/>
            <person name="Brambilla E."/>
            <person name="Chen A."/>
            <person name="Palaniappan K."/>
            <person name="Land M."/>
            <person name="Hauser L."/>
            <person name="Chang Y.J."/>
            <person name="Jeffries C.D."/>
            <person name="Sikorski J."/>
            <person name="Spring S."/>
            <person name="Rohde M."/>
            <person name="Eichinger K."/>
            <person name="Huber H."/>
            <person name="Wirth R."/>
            <person name="Goker M."/>
            <person name="Detter J.C."/>
            <person name="Woyke T."/>
            <person name="Bristow J."/>
            <person name="Eisen J.A."/>
            <person name="Markowitz V."/>
            <person name="Hugenholtz P."/>
            <person name="Klenk H.P."/>
            <person name="Kyrpides N.C."/>
        </authorList>
    </citation>
    <scope>NUCLEOTIDE SEQUENCE [LARGE SCALE GENOMIC DNA]</scope>
    <source>
        <strain evidence="3">ATCC 43054 / DSM 2088 / JCM 10308 / V24 S</strain>
    </source>
</reference>
<sequence>MVCSNKNVVLDTNFLFLPIQFKVDIIEEIKKLVPNCKIIVPFFCFGRIEKS</sequence>
<keyword evidence="3" id="KW-1185">Reference proteome</keyword>
<accession>E3GY63</accession>
<evidence type="ECO:0000259" key="1">
    <source>
        <dbReference type="Pfam" id="PF18477"/>
    </source>
</evidence>
<dbReference type="Proteomes" id="UP000002315">
    <property type="component" value="Chromosome"/>
</dbReference>
<dbReference type="KEGG" id="mfv:Mfer_0445"/>
<feature type="domain" description="VapC9 PIN-like" evidence="1">
    <location>
        <begin position="8"/>
        <end position="41"/>
    </location>
</feature>
<dbReference type="InterPro" id="IPR029060">
    <property type="entry name" value="PIN-like_dom_sf"/>
</dbReference>
<dbReference type="HOGENOM" id="CLU_3094093_0_0_2"/>
<protein>
    <recommendedName>
        <fullName evidence="1">VapC9 PIN-like domain-containing protein</fullName>
    </recommendedName>
</protein>
<dbReference type="Pfam" id="PF18477">
    <property type="entry name" value="PIN_9"/>
    <property type="match status" value="1"/>
</dbReference>
<dbReference type="EMBL" id="CP002278">
    <property type="protein sequence ID" value="ADP77245.1"/>
    <property type="molecule type" value="Genomic_DNA"/>
</dbReference>
<evidence type="ECO:0000313" key="3">
    <source>
        <dbReference type="Proteomes" id="UP000002315"/>
    </source>
</evidence>
<name>E3GY63_METFV</name>
<dbReference type="Gene3D" id="3.40.50.1010">
    <property type="entry name" value="5'-nuclease"/>
    <property type="match status" value="1"/>
</dbReference>
<gene>
    <name evidence="2" type="ordered locus">Mfer_0445</name>
</gene>
<dbReference type="AlphaFoldDB" id="E3GY63"/>
<organism evidence="2 3">
    <name type="scientific">Methanothermus fervidus (strain ATCC 43054 / DSM 2088 / JCM 10308 / V24 S)</name>
    <dbReference type="NCBI Taxonomy" id="523846"/>
    <lineage>
        <taxon>Archaea</taxon>
        <taxon>Methanobacteriati</taxon>
        <taxon>Methanobacteriota</taxon>
        <taxon>Methanomada group</taxon>
        <taxon>Methanobacteria</taxon>
        <taxon>Methanobacteriales</taxon>
        <taxon>Methanothermaceae</taxon>
        <taxon>Methanothermus</taxon>
    </lineage>
</organism>
<dbReference type="InterPro" id="IPR041120">
    <property type="entry name" value="PIN_9"/>
</dbReference>